<dbReference type="Gene3D" id="2.160.20.10">
    <property type="entry name" value="Single-stranded right-handed beta-helix, Pectin lyase-like"/>
    <property type="match status" value="1"/>
</dbReference>
<name>A0A4Q6XUR2_9SPHI</name>
<dbReference type="SUPFAM" id="SSF49265">
    <property type="entry name" value="Fibronectin type III"/>
    <property type="match status" value="1"/>
</dbReference>
<dbReference type="CDD" id="cd00063">
    <property type="entry name" value="FN3"/>
    <property type="match status" value="1"/>
</dbReference>
<organism evidence="3 4">
    <name type="scientific">Sphingobacterium corticibacterium</name>
    <dbReference type="NCBI Taxonomy" id="2484746"/>
    <lineage>
        <taxon>Bacteria</taxon>
        <taxon>Pseudomonadati</taxon>
        <taxon>Bacteroidota</taxon>
        <taxon>Sphingobacteriia</taxon>
        <taxon>Sphingobacteriales</taxon>
        <taxon>Sphingobacteriaceae</taxon>
        <taxon>Sphingobacterium</taxon>
    </lineage>
</organism>
<dbReference type="SMART" id="SM00060">
    <property type="entry name" value="FN3"/>
    <property type="match status" value="2"/>
</dbReference>
<dbReference type="Pfam" id="PF17161">
    <property type="entry name" value="DUF5123"/>
    <property type="match status" value="1"/>
</dbReference>
<dbReference type="OrthoDB" id="691503at2"/>
<feature type="domain" description="Fibronectin type-III" evidence="2">
    <location>
        <begin position="39"/>
        <end position="133"/>
    </location>
</feature>
<evidence type="ECO:0000313" key="4">
    <source>
        <dbReference type="Proteomes" id="UP000292855"/>
    </source>
</evidence>
<dbReference type="PROSITE" id="PS50853">
    <property type="entry name" value="FN3"/>
    <property type="match status" value="1"/>
</dbReference>
<dbReference type="PROSITE" id="PS51257">
    <property type="entry name" value="PROKAR_LIPOPROTEIN"/>
    <property type="match status" value="1"/>
</dbReference>
<accession>A0A4Q6XUR2</accession>
<dbReference type="InterPro" id="IPR036116">
    <property type="entry name" value="FN3_sf"/>
</dbReference>
<evidence type="ECO:0000259" key="2">
    <source>
        <dbReference type="PROSITE" id="PS50853"/>
    </source>
</evidence>
<dbReference type="AlphaFoldDB" id="A0A4Q6XUR2"/>
<dbReference type="PANTHER" id="PTHR46708">
    <property type="entry name" value="TENASCIN"/>
    <property type="match status" value="1"/>
</dbReference>
<keyword evidence="1" id="KW-0677">Repeat</keyword>
<dbReference type="RefSeq" id="WP_130142282.1">
    <property type="nucleotide sequence ID" value="NZ_SGIT01000002.1"/>
</dbReference>
<dbReference type="Pfam" id="PF16318">
    <property type="entry name" value="DUF4957"/>
    <property type="match status" value="1"/>
</dbReference>
<protein>
    <submittedName>
        <fullName evidence="3">Fibronectin type III domain-containing protein</fullName>
    </submittedName>
</protein>
<dbReference type="InterPro" id="IPR033427">
    <property type="entry name" value="DUF5123"/>
</dbReference>
<dbReference type="InterPro" id="IPR032530">
    <property type="entry name" value="DUF4957"/>
</dbReference>
<gene>
    <name evidence="3" type="ORF">EWE74_14780</name>
</gene>
<dbReference type="SUPFAM" id="SSF51126">
    <property type="entry name" value="Pectin lyase-like"/>
    <property type="match status" value="1"/>
</dbReference>
<dbReference type="Gene3D" id="2.60.40.10">
    <property type="entry name" value="Immunoglobulins"/>
    <property type="match status" value="1"/>
</dbReference>
<keyword evidence="4" id="KW-1185">Reference proteome</keyword>
<dbReference type="Proteomes" id="UP000292855">
    <property type="component" value="Unassembled WGS sequence"/>
</dbReference>
<dbReference type="InterPro" id="IPR011050">
    <property type="entry name" value="Pectin_lyase_fold/virulence"/>
</dbReference>
<reference evidence="3 4" key="1">
    <citation type="submission" date="2019-02" db="EMBL/GenBank/DDBJ databases">
        <authorList>
            <person name="Li Y."/>
        </authorList>
    </citation>
    <scope>NUCLEOTIDE SEQUENCE [LARGE SCALE GENOMIC DNA]</scope>
    <source>
        <strain evidence="3 4">30C10-4-7</strain>
    </source>
</reference>
<proteinExistence type="predicted"/>
<dbReference type="InterPro" id="IPR012334">
    <property type="entry name" value="Pectin_lyas_fold"/>
</dbReference>
<evidence type="ECO:0000256" key="1">
    <source>
        <dbReference type="ARBA" id="ARBA00022737"/>
    </source>
</evidence>
<dbReference type="PANTHER" id="PTHR46708:SF2">
    <property type="entry name" value="FIBRONECTIN TYPE-III DOMAIN-CONTAINING PROTEIN"/>
    <property type="match status" value="1"/>
</dbReference>
<evidence type="ECO:0000313" key="3">
    <source>
        <dbReference type="EMBL" id="RZF60367.1"/>
    </source>
</evidence>
<comment type="caution">
    <text evidence="3">The sequence shown here is derived from an EMBL/GenBank/DDBJ whole genome shotgun (WGS) entry which is preliminary data.</text>
</comment>
<dbReference type="InterPro" id="IPR013783">
    <property type="entry name" value="Ig-like_fold"/>
</dbReference>
<dbReference type="Pfam" id="PF00041">
    <property type="entry name" value="fn3"/>
    <property type="match status" value="1"/>
</dbReference>
<dbReference type="InterPro" id="IPR003961">
    <property type="entry name" value="FN3_dom"/>
</dbReference>
<sequence>MKFRYIIWFSAMMVGLGLSSCKENLLQEITELNLDQTLSPTELTAQVVNRTNVRLNWRRVSNAQSYNIEIFDNAEFSGTAAATADGITMDQLPYTISGLEGETIYYVRVQGIGEEIRESKWISATFTTDTEQIFQEVDINEIEATAVTLRWTPGEVAAQIVVEPGNIQYTVTAEDIATGAAQITGLTPETDYTARLLYEGRTRGTVSFRTILDLGDAIAVEPTDNLTNLIANANDGDVFALMPGEYALQDLTISTSISIKAAKPADRPVLKGAVLRISLGASLSLENLILDGTGAKDSNQTIIYSAGTYGSLEIENCEIYNYHKGLIYVSTAARIQRTLIQNNVIYNIRCDGGEFIDFREGITDVLDFNNNTVYNSGNVRDFFRMDVNGSNNFPSVTSLLNFRNNTFYNVNNRSAGRFLYIRLTNHQITFTNNIVAASEGMHTNQSATTLTSMSGNNYYNAPAYYNSSTSNVKTDIGSYTTLDPGFANPSEGNFTISNEDLKLNGIGAARWR</sequence>
<dbReference type="InterPro" id="IPR050991">
    <property type="entry name" value="ECM_Regulatory_Proteins"/>
</dbReference>
<dbReference type="EMBL" id="SGIT01000002">
    <property type="protein sequence ID" value="RZF60367.1"/>
    <property type="molecule type" value="Genomic_DNA"/>
</dbReference>